<reference evidence="2 3" key="1">
    <citation type="journal article" date="2013" name="Nature">
        <title>Insights into bilaterian evolution from three spiralian genomes.</title>
        <authorList>
            <person name="Simakov O."/>
            <person name="Marletaz F."/>
            <person name="Cho S.J."/>
            <person name="Edsinger-Gonzales E."/>
            <person name="Havlak P."/>
            <person name="Hellsten U."/>
            <person name="Kuo D.H."/>
            <person name="Larsson T."/>
            <person name="Lv J."/>
            <person name="Arendt D."/>
            <person name="Savage R."/>
            <person name="Osoegawa K."/>
            <person name="de Jong P."/>
            <person name="Grimwood J."/>
            <person name="Chapman J.A."/>
            <person name="Shapiro H."/>
            <person name="Aerts A."/>
            <person name="Otillar R.P."/>
            <person name="Terry A.Y."/>
            <person name="Boore J.L."/>
            <person name="Grigoriev I.V."/>
            <person name="Lindberg D.R."/>
            <person name="Seaver E.C."/>
            <person name="Weisblat D.A."/>
            <person name="Putnam N.H."/>
            <person name="Rokhsar D.S."/>
        </authorList>
    </citation>
    <scope>NUCLEOTIDE SEQUENCE [LARGE SCALE GENOMIC DNA]</scope>
</reference>
<organism evidence="2 3">
    <name type="scientific">Lottia gigantea</name>
    <name type="common">Giant owl limpet</name>
    <dbReference type="NCBI Taxonomy" id="225164"/>
    <lineage>
        <taxon>Eukaryota</taxon>
        <taxon>Metazoa</taxon>
        <taxon>Spiralia</taxon>
        <taxon>Lophotrochozoa</taxon>
        <taxon>Mollusca</taxon>
        <taxon>Gastropoda</taxon>
        <taxon>Patellogastropoda</taxon>
        <taxon>Lottioidea</taxon>
        <taxon>Lottiidae</taxon>
        <taxon>Lottia</taxon>
    </lineage>
</organism>
<feature type="compositionally biased region" description="Basic and acidic residues" evidence="1">
    <location>
        <begin position="68"/>
        <end position="81"/>
    </location>
</feature>
<feature type="compositionally biased region" description="Polar residues" evidence="1">
    <location>
        <begin position="55"/>
        <end position="67"/>
    </location>
</feature>
<feature type="region of interest" description="Disordered" evidence="1">
    <location>
        <begin position="55"/>
        <end position="101"/>
    </location>
</feature>
<dbReference type="GeneID" id="20238985"/>
<dbReference type="KEGG" id="lgi:LOTGIDRAFT_162339"/>
<dbReference type="OrthoDB" id="2357150at2759"/>
<keyword evidence="3" id="KW-1185">Reference proteome</keyword>
<dbReference type="AlphaFoldDB" id="V4A830"/>
<dbReference type="EMBL" id="KB202014">
    <property type="protein sequence ID" value="ESO92862.1"/>
    <property type="molecule type" value="Genomic_DNA"/>
</dbReference>
<proteinExistence type="predicted"/>
<dbReference type="STRING" id="225164.V4A830"/>
<dbReference type="CTD" id="20238985"/>
<accession>V4A830</accession>
<gene>
    <name evidence="2" type="ORF">LOTGIDRAFT_162339</name>
</gene>
<dbReference type="Proteomes" id="UP000030746">
    <property type="component" value="Unassembled WGS sequence"/>
</dbReference>
<protein>
    <submittedName>
        <fullName evidence="2">Uncharacterized protein</fullName>
    </submittedName>
</protein>
<name>V4A830_LOTGI</name>
<dbReference type="HOGENOM" id="CLU_696941_0_0_1"/>
<evidence type="ECO:0000256" key="1">
    <source>
        <dbReference type="SAM" id="MobiDB-lite"/>
    </source>
</evidence>
<sequence length="396" mass="45018">MPIFSHCNIRLTATIISVKRHCQARLLRHIANLFTLQHSIDGSTALELRSRSQEVHTGSQELRSGSQELRRGSQELRRGSQELRSGSQELRRGSLEVRSGSQELRRGSLELRSGSQELRRGSLELRSGSQELCTKTLELGTGSTKAANIRVIQVKPALDLWKNDLEKLVPTEVTFGPKGTKLIKVKPAKESIHLVQTSDAELNDSQLKKDFSQMGVHYSKEEQEKLKEPKADVISKRDDYRSSTDTHHTMCSVRIPSTRRCLDNSNNNVDSCMSTITLPESSFKLQPKPHRDTMFCIIRDKSWRQLSTSVIDKTSKNKNKTKKGKVKYTKVKTFIEPIDEKIKKKKCKNILKRFNRHYSVPGSNEIDAAILNISDSLVSIEERFPCPVSYKRLYSL</sequence>
<evidence type="ECO:0000313" key="3">
    <source>
        <dbReference type="Proteomes" id="UP000030746"/>
    </source>
</evidence>
<dbReference type="RefSeq" id="XP_009056547.1">
    <property type="nucleotide sequence ID" value="XM_009058299.1"/>
</dbReference>
<dbReference type="Gene3D" id="1.10.287.950">
    <property type="entry name" value="Methyl-accepting chemotaxis protein"/>
    <property type="match status" value="1"/>
</dbReference>
<evidence type="ECO:0000313" key="2">
    <source>
        <dbReference type="EMBL" id="ESO92862.1"/>
    </source>
</evidence>